<feature type="transmembrane region" description="Helical" evidence="2">
    <location>
        <begin position="17"/>
        <end position="35"/>
    </location>
</feature>
<dbReference type="Pfam" id="PF03473">
    <property type="entry name" value="MOSC"/>
    <property type="match status" value="1"/>
</dbReference>
<feature type="compositionally biased region" description="Polar residues" evidence="1">
    <location>
        <begin position="64"/>
        <end position="75"/>
    </location>
</feature>
<feature type="domain" description="MOSC" evidence="3">
    <location>
        <begin position="216"/>
        <end position="419"/>
    </location>
</feature>
<dbReference type="InterPro" id="IPR005302">
    <property type="entry name" value="MoCF_Sase_C"/>
</dbReference>
<feature type="region of interest" description="Disordered" evidence="1">
    <location>
        <begin position="51"/>
        <end position="75"/>
    </location>
</feature>
<dbReference type="EMBL" id="KV722402">
    <property type="protein sequence ID" value="OCH90529.1"/>
    <property type="molecule type" value="Genomic_DNA"/>
</dbReference>
<dbReference type="Proteomes" id="UP000250043">
    <property type="component" value="Unassembled WGS sequence"/>
</dbReference>
<keyword evidence="2" id="KW-1133">Transmembrane helix</keyword>
<evidence type="ECO:0000259" key="3">
    <source>
        <dbReference type="PROSITE" id="PS51340"/>
    </source>
</evidence>
<dbReference type="Pfam" id="PF03476">
    <property type="entry name" value="MOSC_N"/>
    <property type="match status" value="1"/>
</dbReference>
<dbReference type="SUPFAM" id="SSF141673">
    <property type="entry name" value="MOSC N-terminal domain-like"/>
    <property type="match status" value="1"/>
</dbReference>
<proteinExistence type="predicted"/>
<evidence type="ECO:0000313" key="5">
    <source>
        <dbReference type="Proteomes" id="UP000250043"/>
    </source>
</evidence>
<dbReference type="InterPro" id="IPR005303">
    <property type="entry name" value="MOCOS_middle"/>
</dbReference>
<keyword evidence="2" id="KW-0812">Transmembrane</keyword>
<protein>
    <recommendedName>
        <fullName evidence="3">MOSC domain-containing protein</fullName>
    </recommendedName>
</protein>
<dbReference type="GO" id="GO:0030170">
    <property type="term" value="F:pyridoxal phosphate binding"/>
    <property type="evidence" value="ECO:0007669"/>
    <property type="project" value="InterPro"/>
</dbReference>
<dbReference type="GO" id="GO:0030151">
    <property type="term" value="F:molybdenum ion binding"/>
    <property type="evidence" value="ECO:0007669"/>
    <property type="project" value="InterPro"/>
</dbReference>
<dbReference type="OrthoDB" id="17255at2759"/>
<gene>
    <name evidence="4" type="ORF">OBBRIDRAFT_592682</name>
</gene>
<dbReference type="PROSITE" id="PS51340">
    <property type="entry name" value="MOSC"/>
    <property type="match status" value="1"/>
</dbReference>
<sequence length="427" mass="46820">MTSRLAFLDSARYLDSSLWPAVLLVVSLLYVAWHWQPPWGDAKQRHVSTSLTGRINGKPPASGGSDTANGRNGQEANGDIWEHEVEVPFGVGEIRVSRIFVHPIKSCRGISVPEVRYTSEGLENDRKWCIIDAQTHAVVTAREASKMVLVTPRIELDPSSPYSGELVVTFPEDSGCEAFAVPLNPTSDVLSTWDIIPDCSMWGQLIDGYVCAHLSSPSPSSILTNYLGRPVHLVMKGPRPRDCPPTTAFPDLKATAVFQDGYPLLVVSEESLQCVREKVREAARKEKSEDGWIGGMDSERWRDGEIEMERFRPNIVLSGSGVPFAEDMWREIVVSPAPITDPSTARPSQIITLVSKCTRCLLPNVDTRAGVRDAAVPYKVLMKFRRGKDPARMGKACFGCNGLYSGEGVVRVGDWVAVRAWAGAGGV</sequence>
<keyword evidence="5" id="KW-1185">Reference proteome</keyword>
<dbReference type="GO" id="GO:0003824">
    <property type="term" value="F:catalytic activity"/>
    <property type="evidence" value="ECO:0007669"/>
    <property type="project" value="InterPro"/>
</dbReference>
<evidence type="ECO:0000313" key="4">
    <source>
        <dbReference type="EMBL" id="OCH90529.1"/>
    </source>
</evidence>
<dbReference type="PANTHER" id="PTHR14237:SF19">
    <property type="entry name" value="MITOCHONDRIAL AMIDOXIME REDUCING COMPONENT 1"/>
    <property type="match status" value="1"/>
</dbReference>
<evidence type="ECO:0000256" key="1">
    <source>
        <dbReference type="SAM" id="MobiDB-lite"/>
    </source>
</evidence>
<evidence type="ECO:0000256" key="2">
    <source>
        <dbReference type="SAM" id="Phobius"/>
    </source>
</evidence>
<accession>A0A8E2AWM2</accession>
<name>A0A8E2AWM2_9APHY</name>
<organism evidence="4 5">
    <name type="scientific">Obba rivulosa</name>
    <dbReference type="NCBI Taxonomy" id="1052685"/>
    <lineage>
        <taxon>Eukaryota</taxon>
        <taxon>Fungi</taxon>
        <taxon>Dikarya</taxon>
        <taxon>Basidiomycota</taxon>
        <taxon>Agaricomycotina</taxon>
        <taxon>Agaricomycetes</taxon>
        <taxon>Polyporales</taxon>
        <taxon>Gelatoporiaceae</taxon>
        <taxon>Obba</taxon>
    </lineage>
</organism>
<reference evidence="4 5" key="1">
    <citation type="submission" date="2016-07" db="EMBL/GenBank/DDBJ databases">
        <title>Draft genome of the white-rot fungus Obba rivulosa 3A-2.</title>
        <authorList>
            <consortium name="DOE Joint Genome Institute"/>
            <person name="Miettinen O."/>
            <person name="Riley R."/>
            <person name="Acob R."/>
            <person name="Barry K."/>
            <person name="Cullen D."/>
            <person name="De Vries R."/>
            <person name="Hainaut M."/>
            <person name="Hatakka A."/>
            <person name="Henrissat B."/>
            <person name="Hilden K."/>
            <person name="Kuo R."/>
            <person name="Labutti K."/>
            <person name="Lipzen A."/>
            <person name="Makela M.R."/>
            <person name="Sandor L."/>
            <person name="Spatafora J.W."/>
            <person name="Grigoriev I.V."/>
            <person name="Hibbett D.S."/>
        </authorList>
    </citation>
    <scope>NUCLEOTIDE SEQUENCE [LARGE SCALE GENOMIC DNA]</scope>
    <source>
        <strain evidence="4 5">3A-2</strain>
    </source>
</reference>
<dbReference type="PANTHER" id="PTHR14237">
    <property type="entry name" value="MOLYBDOPTERIN COFACTOR SULFURASE MOSC"/>
    <property type="match status" value="1"/>
</dbReference>
<keyword evidence="2" id="KW-0472">Membrane</keyword>
<dbReference type="AlphaFoldDB" id="A0A8E2AWM2"/>